<evidence type="ECO:0000313" key="3">
    <source>
        <dbReference type="Proteomes" id="UP000015104"/>
    </source>
</evidence>
<reference evidence="2" key="2">
    <citation type="submission" date="2015-06" db="UniProtKB">
        <authorList>
            <consortium name="EnsemblMetazoa"/>
        </authorList>
    </citation>
    <scope>IDENTIFICATION</scope>
</reference>
<feature type="compositionally biased region" description="Basic residues" evidence="1">
    <location>
        <begin position="93"/>
        <end position="102"/>
    </location>
</feature>
<name>T1KU03_TETUR</name>
<reference evidence="3" key="1">
    <citation type="submission" date="2011-08" db="EMBL/GenBank/DDBJ databases">
        <authorList>
            <person name="Rombauts S."/>
        </authorList>
    </citation>
    <scope>NUCLEOTIDE SEQUENCE</scope>
    <source>
        <strain evidence="3">London</strain>
    </source>
</reference>
<feature type="region of interest" description="Disordered" evidence="1">
    <location>
        <begin position="279"/>
        <end position="346"/>
    </location>
</feature>
<evidence type="ECO:0000256" key="1">
    <source>
        <dbReference type="SAM" id="MobiDB-lite"/>
    </source>
</evidence>
<dbReference type="EnsemblMetazoa" id="tetur21g01630.1">
    <property type="protein sequence ID" value="tetur21g01630.1"/>
    <property type="gene ID" value="tetur21g01630"/>
</dbReference>
<feature type="compositionally biased region" description="Low complexity" evidence="1">
    <location>
        <begin position="289"/>
        <end position="301"/>
    </location>
</feature>
<dbReference type="HOGENOM" id="CLU_545541_0_0_1"/>
<dbReference type="EMBL" id="CAEY01000548">
    <property type="status" value="NOT_ANNOTATED_CDS"/>
    <property type="molecule type" value="Genomic_DNA"/>
</dbReference>
<dbReference type="Proteomes" id="UP000015104">
    <property type="component" value="Unassembled WGS sequence"/>
</dbReference>
<accession>T1KU03</accession>
<feature type="compositionally biased region" description="Polar residues" evidence="1">
    <location>
        <begin position="62"/>
        <end position="83"/>
    </location>
</feature>
<dbReference type="AlphaFoldDB" id="T1KU03"/>
<feature type="compositionally biased region" description="Acidic residues" evidence="1">
    <location>
        <begin position="115"/>
        <end position="135"/>
    </location>
</feature>
<protein>
    <submittedName>
        <fullName evidence="2">Uncharacterized protein</fullName>
    </submittedName>
</protein>
<feature type="region of interest" description="Disordered" evidence="1">
    <location>
        <begin position="56"/>
        <end position="157"/>
    </location>
</feature>
<feature type="compositionally biased region" description="Basic and acidic residues" evidence="1">
    <location>
        <begin position="103"/>
        <end position="114"/>
    </location>
</feature>
<evidence type="ECO:0000313" key="2">
    <source>
        <dbReference type="EnsemblMetazoa" id="tetur21g01630.1"/>
    </source>
</evidence>
<sequence length="500" mass="57478">MCLIGTTICSNLVLTMGLTSRRDYNRLYGSRRSIRSVKLNEIEDDWKLIEKQLSVDRKHQSNHQPIKSVSFSNFLKSRSPSQSDEMERSGKTKERRTKKRKGKVDDKRKDKDDGESGDESADETEDEMDSDEDDNGEKKEQNRGSTDGEYNDNENQMITDSDYDSEMQATAGLDLGILGHVDELMSIRKKNTIIPDGIHFDDSKLLSEPTKVKAGTKLKPFRRKQQVKVIRRSPNHSISKKLRQSLTGKRAQSYLSIPEKFDGNSETLWDKDLDPNEGDYGVTFDEENSSFGSISSSAKASPKSRKLTGALTRVPKTPSKRTHLRESVRGNGKKKSPLKMSEPLDNDLQEVDDEVHDERSYFDDSSGSFSGDYVVVPQSERGISTHSDIFPHQYNVEIRSRKKFKLNQPDSSLAEQFKKHEEKEEEHWHEKKWTKMGSFQVSSQFADQLEKRKRKKASHVDHDSEIIDENDDHFDIPSKGFRINKRFIDWAERKVDELDM</sequence>
<organism evidence="2 3">
    <name type="scientific">Tetranychus urticae</name>
    <name type="common">Two-spotted spider mite</name>
    <dbReference type="NCBI Taxonomy" id="32264"/>
    <lineage>
        <taxon>Eukaryota</taxon>
        <taxon>Metazoa</taxon>
        <taxon>Ecdysozoa</taxon>
        <taxon>Arthropoda</taxon>
        <taxon>Chelicerata</taxon>
        <taxon>Arachnida</taxon>
        <taxon>Acari</taxon>
        <taxon>Acariformes</taxon>
        <taxon>Trombidiformes</taxon>
        <taxon>Prostigmata</taxon>
        <taxon>Eleutherengona</taxon>
        <taxon>Raphignathae</taxon>
        <taxon>Tetranychoidea</taxon>
        <taxon>Tetranychidae</taxon>
        <taxon>Tetranychus</taxon>
    </lineage>
</organism>
<proteinExistence type="predicted"/>
<keyword evidence="3" id="KW-1185">Reference proteome</keyword>